<dbReference type="GO" id="GO:0004842">
    <property type="term" value="F:ubiquitin-protein transferase activity"/>
    <property type="evidence" value="ECO:0007669"/>
    <property type="project" value="InterPro"/>
</dbReference>
<name>A0A2G8KFS1_STIJA</name>
<keyword evidence="5" id="KW-1185">Reference proteome</keyword>
<dbReference type="Proteomes" id="UP000230750">
    <property type="component" value="Unassembled WGS sequence"/>
</dbReference>
<accession>A0A2G8KFS1</accession>
<dbReference type="OrthoDB" id="5986703at2759"/>
<sequence>MGPISDFSLHIRDFRQEVLEDGLSVGTMYQETKLPVLRFYLATKSKVKENETDMNKVAITDDSNHLQEDLESEEFPFPDPFLYCESQVEVQSIPPVASQVEVVTDVAIIGENSPSTSGIISFGSNHHASRDYVDLDDTIPYEESKAIRLHRGSILTEMIKFLHLKIINNNAEEEKAVGTGVIKDALTEFWEEFYSGYTTGVNSKIPYLRHDMSDSKWRAVGRMLVKGWYSCRYFPVLLSTGFLEQVIFDEVLSDITQNFLEYIPDIERETLLKAMHDFPTGSEYDELLDTLSNYNCRRSRNASNFLEIFKEIAHKELLQESRFVSDCWREVCRPLRKEFHGVGGIGDLLTSLKITNKRVFKALNFPEVVSESELQVKKYLKRFVSELSVEDLRKFSRFCTGTDIMSYDKLFVRFATFESDLARRPIAHTCGNVLELPHTYDNYPQFRSELLSILKCCVWDMDIV</sequence>
<dbReference type="AlphaFoldDB" id="A0A2G8KFS1"/>
<keyword evidence="1 2" id="KW-0833">Ubl conjugation pathway</keyword>
<dbReference type="SUPFAM" id="SSF56204">
    <property type="entry name" value="Hect, E3 ligase catalytic domain"/>
    <property type="match status" value="1"/>
</dbReference>
<dbReference type="Gene3D" id="3.30.2410.10">
    <property type="entry name" value="Hect, E3 ligase catalytic domain"/>
    <property type="match status" value="1"/>
</dbReference>
<reference evidence="4 5" key="1">
    <citation type="journal article" date="2017" name="PLoS Biol.">
        <title>The sea cucumber genome provides insights into morphological evolution and visceral regeneration.</title>
        <authorList>
            <person name="Zhang X."/>
            <person name="Sun L."/>
            <person name="Yuan J."/>
            <person name="Sun Y."/>
            <person name="Gao Y."/>
            <person name="Zhang L."/>
            <person name="Li S."/>
            <person name="Dai H."/>
            <person name="Hamel J.F."/>
            <person name="Liu C."/>
            <person name="Yu Y."/>
            <person name="Liu S."/>
            <person name="Lin W."/>
            <person name="Guo K."/>
            <person name="Jin S."/>
            <person name="Xu P."/>
            <person name="Storey K.B."/>
            <person name="Huan P."/>
            <person name="Zhang T."/>
            <person name="Zhou Y."/>
            <person name="Zhang J."/>
            <person name="Lin C."/>
            <person name="Li X."/>
            <person name="Xing L."/>
            <person name="Huo D."/>
            <person name="Sun M."/>
            <person name="Wang L."/>
            <person name="Mercier A."/>
            <person name="Li F."/>
            <person name="Yang H."/>
            <person name="Xiang J."/>
        </authorList>
    </citation>
    <scope>NUCLEOTIDE SEQUENCE [LARGE SCALE GENOMIC DNA]</scope>
    <source>
        <strain evidence="4">Shaxun</strain>
        <tissue evidence="4">Muscle</tissue>
    </source>
</reference>
<feature type="active site" description="Glycyl thioester intermediate" evidence="2">
    <location>
        <position position="430"/>
    </location>
</feature>
<gene>
    <name evidence="4" type="ORF">BSL78_16308</name>
</gene>
<dbReference type="Pfam" id="PF00632">
    <property type="entry name" value="HECT"/>
    <property type="match status" value="1"/>
</dbReference>
<dbReference type="InterPro" id="IPR000569">
    <property type="entry name" value="HECT_dom"/>
</dbReference>
<dbReference type="InterPro" id="IPR035983">
    <property type="entry name" value="Hect_E3_ubiquitin_ligase"/>
</dbReference>
<proteinExistence type="predicted"/>
<evidence type="ECO:0000256" key="1">
    <source>
        <dbReference type="ARBA" id="ARBA00022786"/>
    </source>
</evidence>
<evidence type="ECO:0000313" key="5">
    <source>
        <dbReference type="Proteomes" id="UP000230750"/>
    </source>
</evidence>
<dbReference type="EMBL" id="MRZV01000619">
    <property type="protein sequence ID" value="PIK46809.1"/>
    <property type="molecule type" value="Genomic_DNA"/>
</dbReference>
<evidence type="ECO:0000259" key="3">
    <source>
        <dbReference type="PROSITE" id="PS50237"/>
    </source>
</evidence>
<evidence type="ECO:0000313" key="4">
    <source>
        <dbReference type="EMBL" id="PIK46809.1"/>
    </source>
</evidence>
<feature type="domain" description="HECT" evidence="3">
    <location>
        <begin position="365"/>
        <end position="437"/>
    </location>
</feature>
<organism evidence="4 5">
    <name type="scientific">Stichopus japonicus</name>
    <name type="common">Sea cucumber</name>
    <dbReference type="NCBI Taxonomy" id="307972"/>
    <lineage>
        <taxon>Eukaryota</taxon>
        <taxon>Metazoa</taxon>
        <taxon>Echinodermata</taxon>
        <taxon>Eleutherozoa</taxon>
        <taxon>Echinozoa</taxon>
        <taxon>Holothuroidea</taxon>
        <taxon>Aspidochirotacea</taxon>
        <taxon>Aspidochirotida</taxon>
        <taxon>Stichopodidae</taxon>
        <taxon>Apostichopus</taxon>
    </lineage>
</organism>
<protein>
    <recommendedName>
        <fullName evidence="3">HECT domain-containing protein</fullName>
    </recommendedName>
</protein>
<dbReference type="PROSITE" id="PS50237">
    <property type="entry name" value="HECT"/>
    <property type="match status" value="1"/>
</dbReference>
<comment type="caution">
    <text evidence="4">The sequence shown here is derived from an EMBL/GenBank/DDBJ whole genome shotgun (WGS) entry which is preliminary data.</text>
</comment>
<evidence type="ECO:0000256" key="2">
    <source>
        <dbReference type="PROSITE-ProRule" id="PRU00104"/>
    </source>
</evidence>